<feature type="chain" id="PRO_5045896540" evidence="2">
    <location>
        <begin position="19"/>
        <end position="483"/>
    </location>
</feature>
<evidence type="ECO:0000313" key="3">
    <source>
        <dbReference type="EMBL" id="UOF02326.1"/>
    </source>
</evidence>
<protein>
    <submittedName>
        <fullName evidence="3">Uncharacterized protein</fullName>
    </submittedName>
</protein>
<keyword evidence="4" id="KW-1185">Reference proteome</keyword>
<evidence type="ECO:0000313" key="4">
    <source>
        <dbReference type="Proteomes" id="UP000830116"/>
    </source>
</evidence>
<feature type="signal peptide" evidence="2">
    <location>
        <begin position="1"/>
        <end position="18"/>
    </location>
</feature>
<evidence type="ECO:0000256" key="1">
    <source>
        <dbReference type="SAM" id="MobiDB-lite"/>
    </source>
</evidence>
<proteinExistence type="predicted"/>
<dbReference type="Proteomes" id="UP000830116">
    <property type="component" value="Chromosome"/>
</dbReference>
<sequence>MNLVLFICGIAFTFSVGAAEKNITENQISSADRIASILINTLPESSTKNGLKRYYEILDPSSYADDQEVAVSNSGVANFFQHHFKKNACFSEAAYRFYADVRKNSRSQQKLSAEEVRNNRPSLGDKSGVTRTDLPAGWLYEKALKYTNGNPNAALSLIGLCGHDDVSQGEFTNQDVETKLLGEGMLWSELFEPRGENDDRETETLCPTKTADFFLPGSLSAQADISDSLKRKILRTQYPGKKPEQIAAKNYHVLGAAFMTCQMIEAGMNPVLAIKVESMAANMYRGIRLCQNIEIPAQLFFKLQRHRDVIFRPMGVSFEDRIVTKALERAKNNACVSEASKKDALCELLKTVGAPMDVSLPRLEARAKTQLENYMANMVASGLYASWHISGEIAGISLPCSREQLFGPNPFMKWLVANANVSLNICGKGLSTESCKRAVKTITAWEVDFDWTVSQHVAGAQFAAKVCKPLAKGTSSMDSFCSK</sequence>
<dbReference type="EMBL" id="CP093442">
    <property type="protein sequence ID" value="UOF02326.1"/>
    <property type="molecule type" value="Genomic_DNA"/>
</dbReference>
<organism evidence="3 4">
    <name type="scientific">Bdellovibrio reynosensis</name>
    <dbReference type="NCBI Taxonomy" id="2835041"/>
    <lineage>
        <taxon>Bacteria</taxon>
        <taxon>Pseudomonadati</taxon>
        <taxon>Bdellovibrionota</taxon>
        <taxon>Bdellovibrionia</taxon>
        <taxon>Bdellovibrionales</taxon>
        <taxon>Pseudobdellovibrionaceae</taxon>
        <taxon>Bdellovibrio</taxon>
    </lineage>
</organism>
<dbReference type="RefSeq" id="WP_243539524.1">
    <property type="nucleotide sequence ID" value="NZ_CP093442.1"/>
</dbReference>
<name>A0ABY4CF84_9BACT</name>
<gene>
    <name evidence="3" type="ORF">MNR06_05095</name>
</gene>
<feature type="region of interest" description="Disordered" evidence="1">
    <location>
        <begin position="108"/>
        <end position="128"/>
    </location>
</feature>
<evidence type="ECO:0000256" key="2">
    <source>
        <dbReference type="SAM" id="SignalP"/>
    </source>
</evidence>
<keyword evidence="2" id="KW-0732">Signal</keyword>
<accession>A0ABY4CF84</accession>
<reference evidence="3" key="1">
    <citation type="submission" date="2022-03" db="EMBL/GenBank/DDBJ databases">
        <title>Genome Identification and Characterization of new species Bdellovibrio reynosense LBG001 sp. nov. from a Mexico soil sample.</title>
        <authorList>
            <person name="Camilli A."/>
            <person name="Ajao Y."/>
            <person name="Guo X."/>
        </authorList>
    </citation>
    <scope>NUCLEOTIDE SEQUENCE</scope>
    <source>
        <strain evidence="3">LBG001</strain>
    </source>
</reference>